<feature type="transmembrane region" description="Helical" evidence="1">
    <location>
        <begin position="298"/>
        <end position="319"/>
    </location>
</feature>
<keyword evidence="1" id="KW-0812">Transmembrane</keyword>
<feature type="transmembrane region" description="Helical" evidence="1">
    <location>
        <begin position="353"/>
        <end position="374"/>
    </location>
</feature>
<dbReference type="InterPro" id="IPR006976">
    <property type="entry name" value="VanZ-like"/>
</dbReference>
<keyword evidence="1" id="KW-1133">Transmembrane helix</keyword>
<dbReference type="KEGG" id="saci:Sinac_5458"/>
<feature type="transmembrane region" description="Helical" evidence="1">
    <location>
        <begin position="737"/>
        <end position="758"/>
    </location>
</feature>
<dbReference type="eggNOG" id="COG4767">
    <property type="taxonomic scope" value="Bacteria"/>
</dbReference>
<accession>L0DJN6</accession>
<feature type="transmembrane region" description="Helical" evidence="1">
    <location>
        <begin position="503"/>
        <end position="520"/>
    </location>
</feature>
<feature type="transmembrane region" description="Helical" evidence="1">
    <location>
        <begin position="554"/>
        <end position="576"/>
    </location>
</feature>
<name>L0DJN6_SINAD</name>
<feature type="transmembrane region" description="Helical" evidence="1">
    <location>
        <begin position="97"/>
        <end position="116"/>
    </location>
</feature>
<proteinExistence type="predicted"/>
<keyword evidence="1" id="KW-0472">Membrane</keyword>
<organism evidence="3 4">
    <name type="scientific">Singulisphaera acidiphila (strain ATCC BAA-1392 / DSM 18658 / VKM B-2454 / MOB10)</name>
    <dbReference type="NCBI Taxonomy" id="886293"/>
    <lineage>
        <taxon>Bacteria</taxon>
        <taxon>Pseudomonadati</taxon>
        <taxon>Planctomycetota</taxon>
        <taxon>Planctomycetia</taxon>
        <taxon>Isosphaerales</taxon>
        <taxon>Isosphaeraceae</taxon>
        <taxon>Singulisphaera</taxon>
    </lineage>
</organism>
<feature type="transmembrane region" description="Helical" evidence="1">
    <location>
        <begin position="67"/>
        <end position="90"/>
    </location>
</feature>
<feature type="transmembrane region" description="Helical" evidence="1">
    <location>
        <begin position="432"/>
        <end position="453"/>
    </location>
</feature>
<evidence type="ECO:0000256" key="1">
    <source>
        <dbReference type="SAM" id="Phobius"/>
    </source>
</evidence>
<feature type="domain" description="VanZ-like" evidence="2">
    <location>
        <begin position="543"/>
        <end position="629"/>
    </location>
</feature>
<evidence type="ECO:0000313" key="3">
    <source>
        <dbReference type="EMBL" id="AGA29604.1"/>
    </source>
</evidence>
<feature type="transmembrane region" description="Helical" evidence="1">
    <location>
        <begin position="465"/>
        <end position="482"/>
    </location>
</feature>
<feature type="transmembrane region" description="Helical" evidence="1">
    <location>
        <begin position="245"/>
        <end position="266"/>
    </location>
</feature>
<feature type="transmembrane region" description="Helical" evidence="1">
    <location>
        <begin position="146"/>
        <end position="165"/>
    </location>
</feature>
<dbReference type="STRING" id="886293.Sinac_5458"/>
<protein>
    <submittedName>
        <fullName evidence="3">Putative integral membrane protein</fullName>
    </submittedName>
</protein>
<dbReference type="HOGENOM" id="CLU_351918_0_0_0"/>
<feature type="transmembrane region" description="Helical" evidence="1">
    <location>
        <begin position="26"/>
        <end position="47"/>
    </location>
</feature>
<feature type="transmembrane region" description="Helical" evidence="1">
    <location>
        <begin position="215"/>
        <end position="238"/>
    </location>
</feature>
<keyword evidence="4" id="KW-1185">Reference proteome</keyword>
<gene>
    <name evidence="3" type="ordered locus">Sinac_5458</name>
</gene>
<feature type="transmembrane region" description="Helical" evidence="1">
    <location>
        <begin position="770"/>
        <end position="790"/>
    </location>
</feature>
<feature type="transmembrane region" description="Helical" evidence="1">
    <location>
        <begin position="402"/>
        <end position="420"/>
    </location>
</feature>
<evidence type="ECO:0000313" key="4">
    <source>
        <dbReference type="Proteomes" id="UP000010798"/>
    </source>
</evidence>
<dbReference type="Pfam" id="PF04892">
    <property type="entry name" value="VanZ"/>
    <property type="match status" value="3"/>
</dbReference>
<feature type="transmembrane region" description="Helical" evidence="1">
    <location>
        <begin position="177"/>
        <end position="195"/>
    </location>
</feature>
<feature type="transmembrane region" description="Helical" evidence="1">
    <location>
        <begin position="648"/>
        <end position="670"/>
    </location>
</feature>
<feature type="transmembrane region" description="Helical" evidence="1">
    <location>
        <begin position="616"/>
        <end position="636"/>
    </location>
</feature>
<feature type="domain" description="VanZ-like" evidence="2">
    <location>
        <begin position="368"/>
        <end position="481"/>
    </location>
</feature>
<evidence type="ECO:0000259" key="2">
    <source>
        <dbReference type="Pfam" id="PF04892"/>
    </source>
</evidence>
<feature type="transmembrane region" description="Helical" evidence="1">
    <location>
        <begin position="710"/>
        <end position="730"/>
    </location>
</feature>
<dbReference type="AlphaFoldDB" id="L0DJN6"/>
<dbReference type="PANTHER" id="PTHR28008:SF1">
    <property type="entry name" value="DOMAIN PROTEIN, PUTATIVE (AFU_ORTHOLOGUE AFUA_3G10980)-RELATED"/>
    <property type="match status" value="1"/>
</dbReference>
<feature type="transmembrane region" description="Helical" evidence="1">
    <location>
        <begin position="588"/>
        <end position="610"/>
    </location>
</feature>
<feature type="domain" description="VanZ-like" evidence="2">
    <location>
        <begin position="657"/>
        <end position="785"/>
    </location>
</feature>
<dbReference type="PANTHER" id="PTHR28008">
    <property type="entry name" value="DOMAIN PROTEIN, PUTATIVE (AFU_ORTHOLOGUE AFUA_3G10980)-RELATED"/>
    <property type="match status" value="1"/>
</dbReference>
<reference evidence="3 4" key="1">
    <citation type="submission" date="2012-02" db="EMBL/GenBank/DDBJ databases">
        <title>Complete sequence of chromosome of Singulisphaera acidiphila DSM 18658.</title>
        <authorList>
            <consortium name="US DOE Joint Genome Institute (JGI-PGF)"/>
            <person name="Lucas S."/>
            <person name="Copeland A."/>
            <person name="Lapidus A."/>
            <person name="Glavina del Rio T."/>
            <person name="Dalin E."/>
            <person name="Tice H."/>
            <person name="Bruce D."/>
            <person name="Goodwin L."/>
            <person name="Pitluck S."/>
            <person name="Peters L."/>
            <person name="Ovchinnikova G."/>
            <person name="Chertkov O."/>
            <person name="Kyrpides N."/>
            <person name="Mavromatis K."/>
            <person name="Ivanova N."/>
            <person name="Brettin T."/>
            <person name="Detter J.C."/>
            <person name="Han C."/>
            <person name="Larimer F."/>
            <person name="Land M."/>
            <person name="Hauser L."/>
            <person name="Markowitz V."/>
            <person name="Cheng J.-F."/>
            <person name="Hugenholtz P."/>
            <person name="Woyke T."/>
            <person name="Wu D."/>
            <person name="Tindall B."/>
            <person name="Pomrenke H."/>
            <person name="Brambilla E."/>
            <person name="Klenk H.-P."/>
            <person name="Eisen J.A."/>
        </authorList>
    </citation>
    <scope>NUCLEOTIDE SEQUENCE [LARGE SCALE GENOMIC DNA]</scope>
    <source>
        <strain evidence="4">ATCC BAA-1392 / DSM 18658 / VKM B-2454 / MOB10</strain>
    </source>
</reference>
<dbReference type="Proteomes" id="UP000010798">
    <property type="component" value="Chromosome"/>
</dbReference>
<dbReference type="eggNOG" id="COG5652">
    <property type="taxonomic scope" value="Bacteria"/>
</dbReference>
<dbReference type="EMBL" id="CP003364">
    <property type="protein sequence ID" value="AGA29604.1"/>
    <property type="molecule type" value="Genomic_DNA"/>
</dbReference>
<sequence length="799" mass="86493">MPPYARADHNFGNLGTRRLSRFSAHVPAGLVLIGTLVAFVLCGLVLLRHPGVPYNLRELIASRQPVLTLGVLGLCLLITGATPLLLAWLWDRRPSEFAWVGPLNGISVAALIYALLRMAVPYESISDIIGSPVLGLPGELEDLGRFVGLYLGIVVGLTLGVRLTIGGTPQRRDLPGLIGLSAMAVLSYIIVIPYACTDNLVELLRGGGSLVSAGAVLAFVCLLGLTAGAISLAMIRAVEGRWRPLAGAIVLLLASIVVGWVLLLVATTPALTKYGRTFAAREFLFSPDREHYLGDSLIFLRFAVAACSMIAVLSVGMLFGRLVLRSREANPTAHRRVQPAKPVSAVPWRRGHYLCLFALYAGFAIYGSLVPLHFRSVPLSEAWERFRQIPFLELGIESRSDWVANILLFVPLSFLLAGALRVDRLGRYGDLAAGLFIVPACALLSGAIEFTQIWFPPRTVSQNDIAAEVLGAIAGVVLWSLAGRRMTGVAREYVRTLSSHRKFHLILEVYLVGLIVYSVLPLDLTISPTHLWRKYHDGRILLFATGGSNPMESAYLVFAKTATFVPVGLLVASLLARLKTPIGNVVRGFFIGAALAALIEMAQLLVYSRVTNGADLLWGALGASIGVACLEAGTTSQAVRQPRSSDRPWAWFCLAAAYAVILAVVFWYPFTFTTQKRLILERLSGMARVPFSALYWGTDWNAMTQIARKVLWFIPLGGLLARGIAMVATSSPRQRPVLIGVGLLATLAVAVAIEFVQILLPGKIADLTDIFLYEIGAIIGMWVLLSLPDLRAKATPTPK</sequence>